<reference evidence="2" key="1">
    <citation type="submission" date="2021-12" db="EMBL/GenBank/DDBJ databases">
        <authorList>
            <person name="Martin H S."/>
        </authorList>
    </citation>
    <scope>NUCLEOTIDE SEQUENCE</scope>
</reference>
<evidence type="ECO:0000313" key="2">
    <source>
        <dbReference type="EMBL" id="CAH0728081.1"/>
    </source>
</evidence>
<dbReference type="OrthoDB" id="7487991at2759"/>
<name>A0A8J9YHL3_9NEOP</name>
<proteinExistence type="predicted"/>
<dbReference type="Proteomes" id="UP000838878">
    <property type="component" value="Chromosome 7"/>
</dbReference>
<accession>A0A8J9YHL3</accession>
<protein>
    <submittedName>
        <fullName evidence="2">Uncharacterized protein</fullName>
    </submittedName>
</protein>
<dbReference type="EMBL" id="OV170227">
    <property type="protein sequence ID" value="CAH0728081.1"/>
    <property type="molecule type" value="Genomic_DNA"/>
</dbReference>
<dbReference type="AlphaFoldDB" id="A0A8J9YHL3"/>
<organism evidence="2 3">
    <name type="scientific">Brenthis ino</name>
    <name type="common">lesser marbled fritillary</name>
    <dbReference type="NCBI Taxonomy" id="405034"/>
    <lineage>
        <taxon>Eukaryota</taxon>
        <taxon>Metazoa</taxon>
        <taxon>Ecdysozoa</taxon>
        <taxon>Arthropoda</taxon>
        <taxon>Hexapoda</taxon>
        <taxon>Insecta</taxon>
        <taxon>Pterygota</taxon>
        <taxon>Neoptera</taxon>
        <taxon>Endopterygota</taxon>
        <taxon>Lepidoptera</taxon>
        <taxon>Glossata</taxon>
        <taxon>Ditrysia</taxon>
        <taxon>Papilionoidea</taxon>
        <taxon>Nymphalidae</taxon>
        <taxon>Heliconiinae</taxon>
        <taxon>Argynnini</taxon>
        <taxon>Brenthis</taxon>
    </lineage>
</organism>
<sequence>MSHGVGDYKYCRRGTQHKSTRSDVLAGPPARAQGWRPRTSPGPPPRRLRQHLSPLPVMNNTNVPFEPPTFAVRACPATLLRSRTPVQERPECSYAA</sequence>
<feature type="non-terminal residue" evidence="2">
    <location>
        <position position="96"/>
    </location>
</feature>
<gene>
    <name evidence="2" type="ORF">BINO364_LOCUS13344</name>
</gene>
<feature type="region of interest" description="Disordered" evidence="1">
    <location>
        <begin position="1"/>
        <end position="67"/>
    </location>
</feature>
<keyword evidence="3" id="KW-1185">Reference proteome</keyword>
<evidence type="ECO:0000256" key="1">
    <source>
        <dbReference type="SAM" id="MobiDB-lite"/>
    </source>
</evidence>
<evidence type="ECO:0000313" key="3">
    <source>
        <dbReference type="Proteomes" id="UP000838878"/>
    </source>
</evidence>